<evidence type="ECO:0000256" key="1">
    <source>
        <dbReference type="ARBA" id="ARBA00003294"/>
    </source>
</evidence>
<evidence type="ECO:0000256" key="6">
    <source>
        <dbReference type="ARBA" id="ARBA00022915"/>
    </source>
</evidence>
<dbReference type="SMART" id="SM01130">
    <property type="entry name" value="DHDPS"/>
    <property type="match status" value="1"/>
</dbReference>
<evidence type="ECO:0000256" key="4">
    <source>
        <dbReference type="ARBA" id="ARBA00012086"/>
    </source>
</evidence>
<organism evidence="12 13">
    <name type="scientific">Durusdinium trenchii</name>
    <dbReference type="NCBI Taxonomy" id="1381693"/>
    <lineage>
        <taxon>Eukaryota</taxon>
        <taxon>Sar</taxon>
        <taxon>Alveolata</taxon>
        <taxon>Dinophyceae</taxon>
        <taxon>Suessiales</taxon>
        <taxon>Symbiodiniaceae</taxon>
        <taxon>Durusdinium</taxon>
    </lineage>
</organism>
<evidence type="ECO:0000256" key="8">
    <source>
        <dbReference type="ARBA" id="ARBA00023239"/>
    </source>
</evidence>
<dbReference type="InterPro" id="IPR013785">
    <property type="entry name" value="Aldolase_TIM"/>
</dbReference>
<dbReference type="PROSITE" id="PS00665">
    <property type="entry name" value="DHDPS_1"/>
    <property type="match status" value="1"/>
</dbReference>
<evidence type="ECO:0000256" key="11">
    <source>
        <dbReference type="PIRNR" id="PIRNR001365"/>
    </source>
</evidence>
<dbReference type="EMBL" id="CAXAMN010002224">
    <property type="protein sequence ID" value="CAK8998497.1"/>
    <property type="molecule type" value="Genomic_DNA"/>
</dbReference>
<keyword evidence="6" id="KW-0220">Diaminopimelate biosynthesis</keyword>
<dbReference type="PROSITE" id="PS00666">
    <property type="entry name" value="DHDPS_2"/>
    <property type="match status" value="1"/>
</dbReference>
<comment type="catalytic activity">
    <reaction evidence="10">
        <text>L-aspartate 4-semialdehyde + pyruvate = (2S,4S)-4-hydroxy-2,3,4,5-tetrahydrodipicolinate + H2O + H(+)</text>
        <dbReference type="Rhea" id="RHEA:34171"/>
        <dbReference type="ChEBI" id="CHEBI:15361"/>
        <dbReference type="ChEBI" id="CHEBI:15377"/>
        <dbReference type="ChEBI" id="CHEBI:15378"/>
        <dbReference type="ChEBI" id="CHEBI:67139"/>
        <dbReference type="ChEBI" id="CHEBI:537519"/>
        <dbReference type="EC" id="4.3.3.7"/>
    </reaction>
</comment>
<dbReference type="InterPro" id="IPR020625">
    <property type="entry name" value="Schiff_base-form_aldolases_AS"/>
</dbReference>
<dbReference type="InterPro" id="IPR020624">
    <property type="entry name" value="Schiff_base-form_aldolases_CS"/>
</dbReference>
<dbReference type="Proteomes" id="UP001642484">
    <property type="component" value="Unassembled WGS sequence"/>
</dbReference>
<accession>A0ABP0IAC5</accession>
<keyword evidence="7" id="KW-0457">Lysine biosynthesis</keyword>
<keyword evidence="9" id="KW-0704">Schiff base</keyword>
<evidence type="ECO:0000256" key="7">
    <source>
        <dbReference type="ARBA" id="ARBA00023154"/>
    </source>
</evidence>
<reference evidence="12 13" key="1">
    <citation type="submission" date="2024-02" db="EMBL/GenBank/DDBJ databases">
        <authorList>
            <person name="Chen Y."/>
            <person name="Shah S."/>
            <person name="Dougan E. K."/>
            <person name="Thang M."/>
            <person name="Chan C."/>
        </authorList>
    </citation>
    <scope>NUCLEOTIDE SEQUENCE [LARGE SCALE GENOMIC DNA]</scope>
</reference>
<dbReference type="Pfam" id="PF00701">
    <property type="entry name" value="DHDPS"/>
    <property type="match status" value="2"/>
</dbReference>
<evidence type="ECO:0000256" key="10">
    <source>
        <dbReference type="ARBA" id="ARBA00047836"/>
    </source>
</evidence>
<dbReference type="PANTHER" id="PTHR12128:SF15">
    <property type="entry name" value="4-HYDROXY-TETRAHYDRODIPICOLINATE SYNTHASE 1, CHLOROPLASTIC"/>
    <property type="match status" value="1"/>
</dbReference>
<comment type="similarity">
    <text evidence="3 11">Belongs to the DapA family.</text>
</comment>
<name>A0ABP0IAC5_9DINO</name>
<dbReference type="Gene3D" id="3.20.20.70">
    <property type="entry name" value="Aldolase class I"/>
    <property type="match status" value="1"/>
</dbReference>
<dbReference type="PANTHER" id="PTHR12128">
    <property type="entry name" value="DIHYDRODIPICOLINATE SYNTHASE"/>
    <property type="match status" value="1"/>
</dbReference>
<sequence length="332" mass="36109">MAEATLALRKVRLITAVKTPYQADGKIDLEAFDKLVEHQIANGVEGLIIGGTTGEGHLLSLEERIGLVSHSKAKFGGRIYIVGNTGSNHTAAAVHATEKGFAAGMDAALLINPYYGKTSDSGIVMHLEAALKFGPAFIYNVPGRTGQDIKPEVIMKIKDHPHFIGVKECMGNERIKELSDQGICCWSGNDDQPLGRLDIGWELVSLYPLAKDTSSLMHQSRHKCGAVGVISVTSNVVPGLVKRLMTQEDEELNAKLGPLYKWLFTDPNPIGVNTMLMMLGAAKPIFRLPYTFVPRDRRLAGLELVKSIGLEHCPAFGELKALEDAEFQHVVA</sequence>
<proteinExistence type="inferred from homology"/>
<evidence type="ECO:0000256" key="5">
    <source>
        <dbReference type="ARBA" id="ARBA00022605"/>
    </source>
</evidence>
<comment type="pathway">
    <text evidence="2">Amino-acid biosynthesis; L-lysine biosynthesis via DAP pathway; (S)-tetrahydrodipicolinate from L-aspartate: step 3/4.</text>
</comment>
<comment type="caution">
    <text evidence="12">The sequence shown here is derived from an EMBL/GenBank/DDBJ whole genome shotgun (WGS) entry which is preliminary data.</text>
</comment>
<comment type="function">
    <text evidence="1">Catalyzes the condensation of (S)-aspartate-beta-semialdehyde [(S)-ASA] and pyruvate to 4-hydroxy-tetrahydrodipicolinate (HTPA).</text>
</comment>
<keyword evidence="13" id="KW-1185">Reference proteome</keyword>
<dbReference type="InterPro" id="IPR002220">
    <property type="entry name" value="DapA-like"/>
</dbReference>
<evidence type="ECO:0000256" key="2">
    <source>
        <dbReference type="ARBA" id="ARBA00005120"/>
    </source>
</evidence>
<dbReference type="EC" id="4.3.3.7" evidence="4"/>
<dbReference type="PIRSF" id="PIRSF001365">
    <property type="entry name" value="DHDPS"/>
    <property type="match status" value="1"/>
</dbReference>
<evidence type="ECO:0000256" key="3">
    <source>
        <dbReference type="ARBA" id="ARBA00007592"/>
    </source>
</evidence>
<keyword evidence="5" id="KW-0028">Amino-acid biosynthesis</keyword>
<evidence type="ECO:0000313" key="13">
    <source>
        <dbReference type="Proteomes" id="UP001642484"/>
    </source>
</evidence>
<protein>
    <recommendedName>
        <fullName evidence="4">4-hydroxy-tetrahydrodipicolinate synthase</fullName>
        <ecNumber evidence="4">4.3.3.7</ecNumber>
    </recommendedName>
</protein>
<dbReference type="PRINTS" id="PR00146">
    <property type="entry name" value="DHPICSNTHASE"/>
</dbReference>
<keyword evidence="8 11" id="KW-0456">Lyase</keyword>
<dbReference type="InterPro" id="IPR005263">
    <property type="entry name" value="DapA"/>
</dbReference>
<evidence type="ECO:0000313" key="12">
    <source>
        <dbReference type="EMBL" id="CAK8998497.1"/>
    </source>
</evidence>
<dbReference type="CDD" id="cd00950">
    <property type="entry name" value="DHDPS"/>
    <property type="match status" value="1"/>
</dbReference>
<gene>
    <name evidence="12" type="ORF">CCMP2556_LOCUS5271</name>
</gene>
<dbReference type="SUPFAM" id="SSF51569">
    <property type="entry name" value="Aldolase"/>
    <property type="match status" value="1"/>
</dbReference>
<evidence type="ECO:0000256" key="9">
    <source>
        <dbReference type="ARBA" id="ARBA00023270"/>
    </source>
</evidence>